<keyword evidence="1" id="KW-0732">Signal</keyword>
<gene>
    <name evidence="3" type="ORF">FA15DRAFT_678483</name>
</gene>
<proteinExistence type="predicted"/>
<dbReference type="EMBL" id="ML210157">
    <property type="protein sequence ID" value="TFK28250.1"/>
    <property type="molecule type" value="Genomic_DNA"/>
</dbReference>
<protein>
    <recommendedName>
        <fullName evidence="2">Pyrroloquinoline quinone-dependent pyranose dehydrogenase beta-propeller domain-containing protein</fullName>
    </recommendedName>
</protein>
<dbReference type="Proteomes" id="UP000307440">
    <property type="component" value="Unassembled WGS sequence"/>
</dbReference>
<sequence>MFFIHAICLAAIVPALYVTANPTPIPTVTTALCPKAPSPSASLKVAPGFQGATVVGGLSNPRHITLDRRGNILVVERGIGITGHFVDTNGCVTRSKVVIEDAELNHGIDLNKAGNKLLGTSREFAWSWDYDPVTMTARNRRTLVTGMTTEKQLTRTIVASKVNPNFVAISVSAGDGPDYESFDPAVGRAQVRAFDITKLPPGGAAYNSSHGVLLGYGLSNAVGVVEDRAGYFHVGDNGAAAYRFIDNVMVPLGEDNPSETFFKLSNPKSPRNLFAGYPYCFNVWDSKTVTDRRFELGDWSATFPEGEKNDQWCAEVMHKLSLILPPHSAPLDLVFGPNDSKLYVAVHGNGFIDPTKGFSVVSIDGKHGPEGWAVTGSSLNTTFTEILANDVSSEDQCLRGGCFRPLGLAWNEDGNKLYVTSDNTGEIILLKKVATQGLWGQW</sequence>
<feature type="domain" description="Pyrroloquinoline quinone-dependent pyranose dehydrogenase beta-propeller" evidence="2">
    <location>
        <begin position="44"/>
        <end position="432"/>
    </location>
</feature>
<feature type="chain" id="PRO_5022901468" description="Pyrroloquinoline quinone-dependent pyranose dehydrogenase beta-propeller domain-containing protein" evidence="1">
    <location>
        <begin position="21"/>
        <end position="442"/>
    </location>
</feature>
<dbReference type="SUPFAM" id="SSF50952">
    <property type="entry name" value="Soluble quinoprotein glucose dehydrogenase"/>
    <property type="match status" value="1"/>
</dbReference>
<dbReference type="STRING" id="230819.A0A5C3L680"/>
<keyword evidence="4" id="KW-1185">Reference proteome</keyword>
<dbReference type="Gene3D" id="2.120.10.30">
    <property type="entry name" value="TolB, C-terminal domain"/>
    <property type="match status" value="1"/>
</dbReference>
<dbReference type="InterPro" id="IPR054539">
    <property type="entry name" value="Beta-prop_PDH"/>
</dbReference>
<dbReference type="OrthoDB" id="507128at2759"/>
<accession>A0A5C3L680</accession>
<feature type="signal peptide" evidence="1">
    <location>
        <begin position="1"/>
        <end position="20"/>
    </location>
</feature>
<dbReference type="AlphaFoldDB" id="A0A5C3L680"/>
<reference evidence="3 4" key="1">
    <citation type="journal article" date="2019" name="Nat. Ecol. Evol.">
        <title>Megaphylogeny resolves global patterns of mushroom evolution.</title>
        <authorList>
            <person name="Varga T."/>
            <person name="Krizsan K."/>
            <person name="Foldi C."/>
            <person name="Dima B."/>
            <person name="Sanchez-Garcia M."/>
            <person name="Sanchez-Ramirez S."/>
            <person name="Szollosi G.J."/>
            <person name="Szarkandi J.G."/>
            <person name="Papp V."/>
            <person name="Albert L."/>
            <person name="Andreopoulos W."/>
            <person name="Angelini C."/>
            <person name="Antonin V."/>
            <person name="Barry K.W."/>
            <person name="Bougher N.L."/>
            <person name="Buchanan P."/>
            <person name="Buyck B."/>
            <person name="Bense V."/>
            <person name="Catcheside P."/>
            <person name="Chovatia M."/>
            <person name="Cooper J."/>
            <person name="Damon W."/>
            <person name="Desjardin D."/>
            <person name="Finy P."/>
            <person name="Geml J."/>
            <person name="Haridas S."/>
            <person name="Hughes K."/>
            <person name="Justo A."/>
            <person name="Karasinski D."/>
            <person name="Kautmanova I."/>
            <person name="Kiss B."/>
            <person name="Kocsube S."/>
            <person name="Kotiranta H."/>
            <person name="LaButti K.M."/>
            <person name="Lechner B.E."/>
            <person name="Liimatainen K."/>
            <person name="Lipzen A."/>
            <person name="Lukacs Z."/>
            <person name="Mihaltcheva S."/>
            <person name="Morgado L.N."/>
            <person name="Niskanen T."/>
            <person name="Noordeloos M.E."/>
            <person name="Ohm R.A."/>
            <person name="Ortiz-Santana B."/>
            <person name="Ovrebo C."/>
            <person name="Racz N."/>
            <person name="Riley R."/>
            <person name="Savchenko A."/>
            <person name="Shiryaev A."/>
            <person name="Soop K."/>
            <person name="Spirin V."/>
            <person name="Szebenyi C."/>
            <person name="Tomsovsky M."/>
            <person name="Tulloss R.E."/>
            <person name="Uehling J."/>
            <person name="Grigoriev I.V."/>
            <person name="Vagvolgyi C."/>
            <person name="Papp T."/>
            <person name="Martin F.M."/>
            <person name="Miettinen O."/>
            <person name="Hibbett D.S."/>
            <person name="Nagy L.G."/>
        </authorList>
    </citation>
    <scope>NUCLEOTIDE SEQUENCE [LARGE SCALE GENOMIC DNA]</scope>
    <source>
        <strain evidence="3 4">CBS 121175</strain>
    </source>
</reference>
<evidence type="ECO:0000313" key="4">
    <source>
        <dbReference type="Proteomes" id="UP000307440"/>
    </source>
</evidence>
<evidence type="ECO:0000259" key="2">
    <source>
        <dbReference type="Pfam" id="PF22807"/>
    </source>
</evidence>
<organism evidence="3 4">
    <name type="scientific">Coprinopsis marcescibilis</name>
    <name type="common">Agaric fungus</name>
    <name type="synonym">Psathyrella marcescibilis</name>
    <dbReference type="NCBI Taxonomy" id="230819"/>
    <lineage>
        <taxon>Eukaryota</taxon>
        <taxon>Fungi</taxon>
        <taxon>Dikarya</taxon>
        <taxon>Basidiomycota</taxon>
        <taxon>Agaricomycotina</taxon>
        <taxon>Agaricomycetes</taxon>
        <taxon>Agaricomycetidae</taxon>
        <taxon>Agaricales</taxon>
        <taxon>Agaricineae</taxon>
        <taxon>Psathyrellaceae</taxon>
        <taxon>Coprinopsis</taxon>
    </lineage>
</organism>
<dbReference type="Pfam" id="PF22807">
    <property type="entry name" value="TrAA12"/>
    <property type="match status" value="1"/>
</dbReference>
<evidence type="ECO:0000313" key="3">
    <source>
        <dbReference type="EMBL" id="TFK28250.1"/>
    </source>
</evidence>
<evidence type="ECO:0000256" key="1">
    <source>
        <dbReference type="SAM" id="SignalP"/>
    </source>
</evidence>
<name>A0A5C3L680_COPMA</name>
<dbReference type="InterPro" id="IPR011042">
    <property type="entry name" value="6-blade_b-propeller_TolB-like"/>
</dbReference>
<dbReference type="InterPro" id="IPR011041">
    <property type="entry name" value="Quinoprot_gluc/sorb_DH_b-prop"/>
</dbReference>